<keyword evidence="5" id="KW-1185">Reference proteome</keyword>
<feature type="domain" description="Response regulatory" evidence="3">
    <location>
        <begin position="5"/>
        <end position="123"/>
    </location>
</feature>
<protein>
    <submittedName>
        <fullName evidence="4">Response regulator receiver protein</fullName>
    </submittedName>
</protein>
<gene>
    <name evidence="4" type="ordered locus">Haur_2058</name>
</gene>
<organism evidence="4 5">
    <name type="scientific">Herpetosiphon aurantiacus (strain ATCC 23779 / DSM 785 / 114-95)</name>
    <dbReference type="NCBI Taxonomy" id="316274"/>
    <lineage>
        <taxon>Bacteria</taxon>
        <taxon>Bacillati</taxon>
        <taxon>Chloroflexota</taxon>
        <taxon>Chloroflexia</taxon>
        <taxon>Herpetosiphonales</taxon>
        <taxon>Herpetosiphonaceae</taxon>
        <taxon>Herpetosiphon</taxon>
    </lineage>
</organism>
<evidence type="ECO:0000313" key="4">
    <source>
        <dbReference type="EMBL" id="ABX04699.1"/>
    </source>
</evidence>
<dbReference type="KEGG" id="hau:Haur_2058"/>
<dbReference type="EMBL" id="CP000875">
    <property type="protein sequence ID" value="ABX04699.1"/>
    <property type="molecule type" value="Genomic_DNA"/>
</dbReference>
<feature type="modified residue" description="4-aspartylphosphate" evidence="1">
    <location>
        <position position="54"/>
    </location>
</feature>
<evidence type="ECO:0000313" key="5">
    <source>
        <dbReference type="Proteomes" id="UP000000787"/>
    </source>
</evidence>
<evidence type="ECO:0000256" key="2">
    <source>
        <dbReference type="SAM" id="Phobius"/>
    </source>
</evidence>
<keyword evidence="2" id="KW-0472">Membrane</keyword>
<evidence type="ECO:0000259" key="3">
    <source>
        <dbReference type="PROSITE" id="PS50110"/>
    </source>
</evidence>
<reference evidence="4 5" key="1">
    <citation type="journal article" date="2011" name="Stand. Genomic Sci.">
        <title>Complete genome sequence of the filamentous gliding predatory bacterium Herpetosiphon aurantiacus type strain (114-95(T)).</title>
        <authorList>
            <person name="Kiss H."/>
            <person name="Nett M."/>
            <person name="Domin N."/>
            <person name="Martin K."/>
            <person name="Maresca J.A."/>
            <person name="Copeland A."/>
            <person name="Lapidus A."/>
            <person name="Lucas S."/>
            <person name="Berry K.W."/>
            <person name="Glavina Del Rio T."/>
            <person name="Dalin E."/>
            <person name="Tice H."/>
            <person name="Pitluck S."/>
            <person name="Richardson P."/>
            <person name="Bruce D."/>
            <person name="Goodwin L."/>
            <person name="Han C."/>
            <person name="Detter J.C."/>
            <person name="Schmutz J."/>
            <person name="Brettin T."/>
            <person name="Land M."/>
            <person name="Hauser L."/>
            <person name="Kyrpides N.C."/>
            <person name="Ivanova N."/>
            <person name="Goker M."/>
            <person name="Woyke T."/>
            <person name="Klenk H.P."/>
            <person name="Bryant D.A."/>
        </authorList>
    </citation>
    <scope>NUCLEOTIDE SEQUENCE [LARGE SCALE GENOMIC DNA]</scope>
    <source>
        <strain evidence="5">ATCC 23779 / DSM 785 / 114-95</strain>
    </source>
</reference>
<keyword evidence="2" id="KW-0812">Transmembrane</keyword>
<sequence>MPQPTIAVVNSDPALLALLDELLTETDYTVTTYLTEATTYPALQKLQPDQIILDVGMQAAAAGWPLLKLLQFDPSTMHIPVLVSMVDHQFVRDKADFLATKGYHVLELPASFATLATVVRAILEPEMSDPPAPSGSDLPAQGWRGRGRSTTLTLHRSIVGGFMNTVRFFPIRVMGIGIIFALGGLAAVGGR</sequence>
<dbReference type="GO" id="GO:0000160">
    <property type="term" value="P:phosphorelay signal transduction system"/>
    <property type="evidence" value="ECO:0007669"/>
    <property type="project" value="InterPro"/>
</dbReference>
<dbReference type="InParanoid" id="A9AVK8"/>
<accession>A9AVK8</accession>
<keyword evidence="1" id="KW-0597">Phosphoprotein</keyword>
<proteinExistence type="predicted"/>
<dbReference type="HOGENOM" id="CLU_1419743_0_0_0"/>
<dbReference type="SUPFAM" id="SSF52172">
    <property type="entry name" value="CheY-like"/>
    <property type="match status" value="1"/>
</dbReference>
<dbReference type="eggNOG" id="COG0784">
    <property type="taxonomic scope" value="Bacteria"/>
</dbReference>
<evidence type="ECO:0000256" key="1">
    <source>
        <dbReference type="PROSITE-ProRule" id="PRU00169"/>
    </source>
</evidence>
<name>A9AVK8_HERA2</name>
<dbReference type="InterPro" id="IPR001789">
    <property type="entry name" value="Sig_transdc_resp-reg_receiver"/>
</dbReference>
<feature type="transmembrane region" description="Helical" evidence="2">
    <location>
        <begin position="169"/>
        <end position="188"/>
    </location>
</feature>
<dbReference type="AlphaFoldDB" id="A9AVK8"/>
<dbReference type="Proteomes" id="UP000000787">
    <property type="component" value="Chromosome"/>
</dbReference>
<dbReference type="BioCyc" id="HAUR316274:GHYA-2086-MONOMER"/>
<keyword evidence="2" id="KW-1133">Transmembrane helix</keyword>
<dbReference type="PROSITE" id="PS50110">
    <property type="entry name" value="RESPONSE_REGULATORY"/>
    <property type="match status" value="1"/>
</dbReference>
<dbReference type="InterPro" id="IPR011006">
    <property type="entry name" value="CheY-like_superfamily"/>
</dbReference>
<dbReference type="Gene3D" id="3.40.50.2300">
    <property type="match status" value="1"/>
</dbReference>